<dbReference type="RefSeq" id="WP_033900739.1">
    <property type="nucleotide sequence ID" value="NZ_CP014546.1"/>
</dbReference>
<evidence type="ECO:0000256" key="3">
    <source>
        <dbReference type="ARBA" id="ARBA00009677"/>
    </source>
</evidence>
<evidence type="ECO:0000256" key="4">
    <source>
        <dbReference type="ARBA" id="ARBA00016244"/>
    </source>
</evidence>
<dbReference type="Proteomes" id="UP000070516">
    <property type="component" value="Chromosome"/>
</dbReference>
<dbReference type="InterPro" id="IPR053927">
    <property type="entry name" value="FlgK_helical"/>
</dbReference>
<evidence type="ECO:0000256" key="5">
    <source>
        <dbReference type="ARBA" id="ARBA00022525"/>
    </source>
</evidence>
<evidence type="ECO:0000256" key="6">
    <source>
        <dbReference type="ARBA" id="ARBA00023143"/>
    </source>
</evidence>
<dbReference type="InterPro" id="IPR010930">
    <property type="entry name" value="Flg_bb/hook_C_dom"/>
</dbReference>
<dbReference type="PANTHER" id="PTHR30033:SF1">
    <property type="entry name" value="FLAGELLAR HOOK-ASSOCIATED PROTEIN 1"/>
    <property type="match status" value="1"/>
</dbReference>
<evidence type="ECO:0000313" key="10">
    <source>
        <dbReference type="EMBL" id="AMN82091.1"/>
    </source>
</evidence>
<dbReference type="Gene3D" id="1.20.1170.10">
    <property type="match status" value="1"/>
</dbReference>
<dbReference type="PRINTS" id="PR01005">
    <property type="entry name" value="FLGHOOKAP1"/>
</dbReference>
<keyword evidence="6" id="KW-0975">Bacterial flagellum</keyword>
<dbReference type="NCBIfam" id="TIGR02492">
    <property type="entry name" value="flgK_ends"/>
    <property type="match status" value="1"/>
</dbReference>
<keyword evidence="5" id="KW-0964">Secreted</keyword>
<evidence type="ECO:0000259" key="7">
    <source>
        <dbReference type="Pfam" id="PF00460"/>
    </source>
</evidence>
<protein>
    <recommendedName>
        <fullName evidence="4">Flagellar hook-associated protein 1</fullName>
    </recommendedName>
</protein>
<name>A0A127I6E2_PSEAZ</name>
<dbReference type="SUPFAM" id="SSF64518">
    <property type="entry name" value="Phase 1 flagellin"/>
    <property type="match status" value="2"/>
</dbReference>
<dbReference type="Pfam" id="PF22638">
    <property type="entry name" value="FlgK_D1"/>
    <property type="match status" value="1"/>
</dbReference>
<gene>
    <name evidence="10" type="primary">flgK</name>
    <name evidence="10" type="ORF">AYR47_28955</name>
</gene>
<dbReference type="PROSITE" id="PS00588">
    <property type="entry name" value="FLAGELLA_BB_ROD"/>
    <property type="match status" value="1"/>
</dbReference>
<keyword evidence="10" id="KW-0969">Cilium</keyword>
<keyword evidence="10" id="KW-0966">Cell projection</keyword>
<dbReference type="EMBL" id="CP014546">
    <property type="protein sequence ID" value="AMN82091.1"/>
    <property type="molecule type" value="Genomic_DNA"/>
</dbReference>
<evidence type="ECO:0000259" key="9">
    <source>
        <dbReference type="Pfam" id="PF22638"/>
    </source>
</evidence>
<keyword evidence="10" id="KW-0282">Flagellum</keyword>
<dbReference type="KEGG" id="pazo:AYR47_28955"/>
<dbReference type="PANTHER" id="PTHR30033">
    <property type="entry name" value="FLAGELLAR HOOK-ASSOCIATED PROTEIN 1"/>
    <property type="match status" value="1"/>
</dbReference>
<dbReference type="GO" id="GO:0005576">
    <property type="term" value="C:extracellular region"/>
    <property type="evidence" value="ECO:0007669"/>
    <property type="project" value="UniProtKB-SubCell"/>
</dbReference>
<evidence type="ECO:0000256" key="1">
    <source>
        <dbReference type="ARBA" id="ARBA00004365"/>
    </source>
</evidence>
<comment type="similarity">
    <text evidence="3">Belongs to the flagella basal body rod proteins family.</text>
</comment>
<dbReference type="InterPro" id="IPR002371">
    <property type="entry name" value="FlgK"/>
</dbReference>
<proteinExistence type="inferred from homology"/>
<dbReference type="InterPro" id="IPR019776">
    <property type="entry name" value="Flagellar_basal_body_rod_CS"/>
</dbReference>
<dbReference type="GO" id="GO:0044780">
    <property type="term" value="P:bacterial-type flagellum assembly"/>
    <property type="evidence" value="ECO:0007669"/>
    <property type="project" value="InterPro"/>
</dbReference>
<dbReference type="AlphaFoldDB" id="A0A127I6E2"/>
<dbReference type="GO" id="GO:0005198">
    <property type="term" value="F:structural molecule activity"/>
    <property type="evidence" value="ECO:0007669"/>
    <property type="project" value="InterPro"/>
</dbReference>
<evidence type="ECO:0000259" key="8">
    <source>
        <dbReference type="Pfam" id="PF06429"/>
    </source>
</evidence>
<sequence>MSLLSIGMSGLNASQGSLSVLSNNIANANTPGYSRQQTTQNANAANQFGGVFIGSGTTLADVRRVYNEFLDAAYQNSTSLNSDAKAYLDQVSAVDKTLSDKTTGMSAVLSAFFAAVQTASANPSDNSARQVLLTSAQTLSNRFNSISTQLGQQKETINSQLTSMSDQVNKLTSSIASLNKQIAQVQGSSNSAPANLLDARAEAVRSLNELVGVTATEKNGVFSVSTGSGQSLVLGDQSNTISAVPSKSDTSQFTIQLNVGGGESLDLGGVISGGSIGGLLRYRSDVLMPAINDLGRIAVVTADTVNKQLGQGLDLNGQFGASLFKDINSAAAIAQRSQASSGNSAGSGNLNVTIKDSSKLTNFDYKVTFSDSANPNNVTVVRSDGKAMGTFNINATPPAVIDGFTLALDGKGPMATGDSFKVSPTANGAKDIGTVLTDPSKIAFAAPLLGEASKTNSGTGTFTPPTLTLPVDIYGGANSAQLRTGIEHSMPVKMVFGKPAADGTQSYTVNDAQGNPIGTGSIVPGQANKITINVPMRDANGALVTPAKSFSFDTTVGGSPAGGDSTTFSFNASGKSDNRNAQELLNLQTKATVGTAADGSGGTSLIGANSKLVSTVGAKAAAAGTDSTATNALLTANKNARNSVSQVNLDEEAGDMIKFQQYYTASSQIIKAAQETFSTLINAL</sequence>
<feature type="domain" description="Flagellar basal body rod protein N-terminal" evidence="7">
    <location>
        <begin position="5"/>
        <end position="33"/>
    </location>
</feature>
<comment type="subcellular location">
    <subcellularLocation>
        <location evidence="1">Bacterial flagellum</location>
    </subcellularLocation>
    <subcellularLocation>
        <location evidence="2">Secreted</location>
    </subcellularLocation>
</comment>
<reference evidence="10 11" key="1">
    <citation type="submission" date="2016-02" db="EMBL/GenBank/DDBJ databases">
        <title>Complete genome sequence of Pseudomonas azotoformans S4.</title>
        <authorList>
            <person name="Fang Y."/>
            <person name="Wu L."/>
            <person name="Feng G."/>
        </authorList>
    </citation>
    <scope>NUCLEOTIDE SEQUENCE [LARGE SCALE GENOMIC DNA]</scope>
    <source>
        <strain evidence="10 11">S4</strain>
    </source>
</reference>
<dbReference type="GO" id="GO:0009424">
    <property type="term" value="C:bacterial-type flagellum hook"/>
    <property type="evidence" value="ECO:0007669"/>
    <property type="project" value="InterPro"/>
</dbReference>
<dbReference type="Pfam" id="PF00460">
    <property type="entry name" value="Flg_bb_rod"/>
    <property type="match status" value="1"/>
</dbReference>
<accession>A0A127I6E2</accession>
<dbReference type="InterPro" id="IPR001444">
    <property type="entry name" value="Flag_bb_rod_N"/>
</dbReference>
<evidence type="ECO:0000313" key="11">
    <source>
        <dbReference type="Proteomes" id="UP000070516"/>
    </source>
</evidence>
<feature type="domain" description="Flagellar basal-body/hook protein C-terminal" evidence="8">
    <location>
        <begin position="644"/>
        <end position="682"/>
    </location>
</feature>
<evidence type="ECO:0000256" key="2">
    <source>
        <dbReference type="ARBA" id="ARBA00004613"/>
    </source>
</evidence>
<organism evidence="10 11">
    <name type="scientific">Pseudomonas azotoformans</name>
    <dbReference type="NCBI Taxonomy" id="47878"/>
    <lineage>
        <taxon>Bacteria</taxon>
        <taxon>Pseudomonadati</taxon>
        <taxon>Pseudomonadota</taxon>
        <taxon>Gammaproteobacteria</taxon>
        <taxon>Pseudomonadales</taxon>
        <taxon>Pseudomonadaceae</taxon>
        <taxon>Pseudomonas</taxon>
    </lineage>
</organism>
<dbReference type="Pfam" id="PF06429">
    <property type="entry name" value="Flg_bbr_C"/>
    <property type="match status" value="1"/>
</dbReference>
<feature type="domain" description="Flagellar hook-associated protein FlgK helical" evidence="9">
    <location>
        <begin position="92"/>
        <end position="324"/>
    </location>
</feature>